<organism evidence="1 2">
    <name type="scientific">Cyclostephanos tholiformis</name>
    <dbReference type="NCBI Taxonomy" id="382380"/>
    <lineage>
        <taxon>Eukaryota</taxon>
        <taxon>Sar</taxon>
        <taxon>Stramenopiles</taxon>
        <taxon>Ochrophyta</taxon>
        <taxon>Bacillariophyta</taxon>
        <taxon>Coscinodiscophyceae</taxon>
        <taxon>Thalassiosirophycidae</taxon>
        <taxon>Stephanodiscales</taxon>
        <taxon>Stephanodiscaceae</taxon>
        <taxon>Cyclostephanos</taxon>
    </lineage>
</organism>
<protein>
    <submittedName>
        <fullName evidence="1">Uncharacterized protein</fullName>
    </submittedName>
</protein>
<gene>
    <name evidence="1" type="ORF">ACHAXA_011297</name>
</gene>
<evidence type="ECO:0000313" key="2">
    <source>
        <dbReference type="Proteomes" id="UP001530377"/>
    </source>
</evidence>
<keyword evidence="2" id="KW-1185">Reference proteome</keyword>
<sequence>MRRKLMHAEEQRNMLMQTVESRNDEILKLRVQAIEQSRRQRDFTIRNLKEEVEWWKNLVQICSKLISMTTDDESVDHLKSILDQLRSCDDIVKDSIKVAEERISELKSRIQATKNGK</sequence>
<accession>A0ABD3RFZ7</accession>
<name>A0ABD3RFZ7_9STRA</name>
<comment type="caution">
    <text evidence="1">The sequence shown here is derived from an EMBL/GenBank/DDBJ whole genome shotgun (WGS) entry which is preliminary data.</text>
</comment>
<proteinExistence type="predicted"/>
<reference evidence="1 2" key="1">
    <citation type="submission" date="2024-10" db="EMBL/GenBank/DDBJ databases">
        <title>Updated reference genomes for cyclostephanoid diatoms.</title>
        <authorList>
            <person name="Roberts W.R."/>
            <person name="Alverson A.J."/>
        </authorList>
    </citation>
    <scope>NUCLEOTIDE SEQUENCE [LARGE SCALE GENOMIC DNA]</scope>
    <source>
        <strain evidence="1 2">AJA228-03</strain>
    </source>
</reference>
<dbReference type="Proteomes" id="UP001530377">
    <property type="component" value="Unassembled WGS sequence"/>
</dbReference>
<dbReference type="AlphaFoldDB" id="A0ABD3RFZ7"/>
<evidence type="ECO:0000313" key="1">
    <source>
        <dbReference type="EMBL" id="KAL3811970.1"/>
    </source>
</evidence>
<dbReference type="EMBL" id="JALLPB020000224">
    <property type="protein sequence ID" value="KAL3811970.1"/>
    <property type="molecule type" value="Genomic_DNA"/>
</dbReference>